<dbReference type="PANTHER" id="PTHR31451:SF40">
    <property type="entry name" value="GLYCOSIDE HYDROLASE FAMILY 5 DOMAIN-CONTAINING PROTEIN"/>
    <property type="match status" value="1"/>
</dbReference>
<evidence type="ECO:0000259" key="6">
    <source>
        <dbReference type="Pfam" id="PF26410"/>
    </source>
</evidence>
<proteinExistence type="inferred from homology"/>
<dbReference type="Proteomes" id="UP000078561">
    <property type="component" value="Unassembled WGS sequence"/>
</dbReference>
<gene>
    <name evidence="7" type="primary">ABSGL_03478.1 scaffold 4609</name>
</gene>
<feature type="domain" description="Glycoside hydrolase family 5" evidence="6">
    <location>
        <begin position="7"/>
        <end position="126"/>
    </location>
</feature>
<evidence type="ECO:0000256" key="5">
    <source>
        <dbReference type="ARBA" id="ARBA00023295"/>
    </source>
</evidence>
<protein>
    <recommendedName>
        <fullName evidence="3">mannan endo-1,4-beta-mannosidase</fullName>
        <ecNumber evidence="3">3.2.1.78</ecNumber>
    </recommendedName>
</protein>
<dbReference type="Pfam" id="PF26410">
    <property type="entry name" value="GH5_mannosidase"/>
    <property type="match status" value="1"/>
</dbReference>
<dbReference type="AlphaFoldDB" id="A0A168M4W4"/>
<keyword evidence="8" id="KW-1185">Reference proteome</keyword>
<evidence type="ECO:0000256" key="2">
    <source>
        <dbReference type="ARBA" id="ARBA00005641"/>
    </source>
</evidence>
<dbReference type="STRING" id="4829.A0A168M4W4"/>
<dbReference type="InParanoid" id="A0A168M4W4"/>
<comment type="similarity">
    <text evidence="2">Belongs to the glycosyl hydrolase 5 (cellulase A) family.</text>
</comment>
<dbReference type="PANTHER" id="PTHR31451">
    <property type="match status" value="1"/>
</dbReference>
<reference evidence="7" key="1">
    <citation type="submission" date="2016-04" db="EMBL/GenBank/DDBJ databases">
        <authorList>
            <person name="Evans L.H."/>
            <person name="Alamgir A."/>
            <person name="Owens N."/>
            <person name="Weber N.D."/>
            <person name="Virtaneva K."/>
            <person name="Barbian K."/>
            <person name="Babar A."/>
            <person name="Rosenke K."/>
        </authorList>
    </citation>
    <scope>NUCLEOTIDE SEQUENCE [LARGE SCALE GENOMIC DNA]</scope>
    <source>
        <strain evidence="7">CBS 101.48</strain>
    </source>
</reference>
<evidence type="ECO:0000313" key="8">
    <source>
        <dbReference type="Proteomes" id="UP000078561"/>
    </source>
</evidence>
<dbReference type="EMBL" id="LT552047">
    <property type="protein sequence ID" value="SAL97951.1"/>
    <property type="molecule type" value="Genomic_DNA"/>
</dbReference>
<evidence type="ECO:0000256" key="3">
    <source>
        <dbReference type="ARBA" id="ARBA00012706"/>
    </source>
</evidence>
<organism evidence="7">
    <name type="scientific">Absidia glauca</name>
    <name type="common">Pin mould</name>
    <dbReference type="NCBI Taxonomy" id="4829"/>
    <lineage>
        <taxon>Eukaryota</taxon>
        <taxon>Fungi</taxon>
        <taxon>Fungi incertae sedis</taxon>
        <taxon>Mucoromycota</taxon>
        <taxon>Mucoromycotina</taxon>
        <taxon>Mucoromycetes</taxon>
        <taxon>Mucorales</taxon>
        <taxon>Cunninghamellaceae</taxon>
        <taxon>Absidia</taxon>
    </lineage>
</organism>
<dbReference type="EC" id="3.2.1.78" evidence="3"/>
<keyword evidence="5" id="KW-0326">Glycosidase</keyword>
<comment type="catalytic activity">
    <reaction evidence="1">
        <text>Random hydrolysis of (1-&gt;4)-beta-D-mannosidic linkages in mannans, galactomannans and glucomannans.</text>
        <dbReference type="EC" id="3.2.1.78"/>
    </reaction>
</comment>
<dbReference type="SUPFAM" id="SSF51445">
    <property type="entry name" value="(Trans)glycosidases"/>
    <property type="match status" value="1"/>
</dbReference>
<evidence type="ECO:0000256" key="1">
    <source>
        <dbReference type="ARBA" id="ARBA00001678"/>
    </source>
</evidence>
<sequence length="126" mass="14198">MTFTDEGFVKVHNTGFLRYGKPYTIRGANYWYGMNMACVLGGNRTRLDIELDQLLAMGVNNLRIMAASEGPDDDDQLFRMQPSLMTSPGTYNEDVFQGLDYLLDAIGKRNMTAVVTLSNFWHWSGG</sequence>
<dbReference type="GO" id="GO:0016985">
    <property type="term" value="F:mannan endo-1,4-beta-mannosidase activity"/>
    <property type="evidence" value="ECO:0007669"/>
    <property type="project" value="UniProtKB-EC"/>
</dbReference>
<evidence type="ECO:0000313" key="7">
    <source>
        <dbReference type="EMBL" id="SAL97951.1"/>
    </source>
</evidence>
<dbReference type="InterPro" id="IPR045053">
    <property type="entry name" value="MAN-like"/>
</dbReference>
<name>A0A168M4W4_ABSGL</name>
<dbReference type="Gene3D" id="3.20.20.80">
    <property type="entry name" value="Glycosidases"/>
    <property type="match status" value="1"/>
</dbReference>
<dbReference type="OrthoDB" id="406631at2759"/>
<accession>A0A168M4W4</accession>
<dbReference type="InterPro" id="IPR017853">
    <property type="entry name" value="GH"/>
</dbReference>
<keyword evidence="4" id="KW-0378">Hydrolase</keyword>
<evidence type="ECO:0000256" key="4">
    <source>
        <dbReference type="ARBA" id="ARBA00022801"/>
    </source>
</evidence>
<dbReference type="InterPro" id="IPR001547">
    <property type="entry name" value="Glyco_hydro_5"/>
</dbReference>